<reference evidence="2" key="1">
    <citation type="submission" date="2015-11" db="EMBL/GenBank/DDBJ databases">
        <title>De novo transcriptome assembly of four potential Pierce s Disease insect vectors from Arizona vineyards.</title>
        <authorList>
            <person name="Tassone E.E."/>
        </authorList>
    </citation>
    <scope>NUCLEOTIDE SEQUENCE</scope>
</reference>
<feature type="non-terminal residue" evidence="2">
    <location>
        <position position="1"/>
    </location>
</feature>
<feature type="compositionally biased region" description="Polar residues" evidence="1">
    <location>
        <begin position="43"/>
        <end position="64"/>
    </location>
</feature>
<accession>A0A1B6EMV0</accession>
<dbReference type="AlphaFoldDB" id="A0A1B6EMV0"/>
<protein>
    <submittedName>
        <fullName evidence="2">Uncharacterized protein</fullName>
    </submittedName>
</protein>
<evidence type="ECO:0000256" key="1">
    <source>
        <dbReference type="SAM" id="MobiDB-lite"/>
    </source>
</evidence>
<organism evidence="2">
    <name type="scientific">Cuerna arida</name>
    <dbReference type="NCBI Taxonomy" id="1464854"/>
    <lineage>
        <taxon>Eukaryota</taxon>
        <taxon>Metazoa</taxon>
        <taxon>Ecdysozoa</taxon>
        <taxon>Arthropoda</taxon>
        <taxon>Hexapoda</taxon>
        <taxon>Insecta</taxon>
        <taxon>Pterygota</taxon>
        <taxon>Neoptera</taxon>
        <taxon>Paraneoptera</taxon>
        <taxon>Hemiptera</taxon>
        <taxon>Auchenorrhyncha</taxon>
        <taxon>Membracoidea</taxon>
        <taxon>Cicadellidae</taxon>
        <taxon>Cicadellinae</taxon>
        <taxon>Proconiini</taxon>
        <taxon>Cuerna</taxon>
    </lineage>
</organism>
<proteinExistence type="predicted"/>
<feature type="region of interest" description="Disordered" evidence="1">
    <location>
        <begin position="43"/>
        <end position="98"/>
    </location>
</feature>
<name>A0A1B6EMV0_9HEMI</name>
<dbReference type="EMBL" id="GECZ01030525">
    <property type="protein sequence ID" value="JAS39244.1"/>
    <property type="molecule type" value="Transcribed_RNA"/>
</dbReference>
<evidence type="ECO:0000313" key="2">
    <source>
        <dbReference type="EMBL" id="JAS39244.1"/>
    </source>
</evidence>
<sequence length="142" mass="16139">SKNPTSTSKTFFNRCSLNNMRKNQEKPTNHMSVSLQTAKFTASQTTNHTVSHNSRVLDTPNIDSKNSKTKFFGKNSLSLGKETPSLKRKPPCTATQLGPEETIEEFYNKNIEQFKANYQRNYLTSDSSPAFLVQAKDRKERT</sequence>
<gene>
    <name evidence="2" type="ORF">g.45240</name>
</gene>